<organism evidence="7 8">
    <name type="scientific">Bathycoccus prasinos</name>
    <dbReference type="NCBI Taxonomy" id="41875"/>
    <lineage>
        <taxon>Eukaryota</taxon>
        <taxon>Viridiplantae</taxon>
        <taxon>Chlorophyta</taxon>
        <taxon>Mamiellophyceae</taxon>
        <taxon>Mamiellales</taxon>
        <taxon>Bathycoccaceae</taxon>
        <taxon>Bathycoccus</taxon>
    </lineage>
</organism>
<evidence type="ECO:0000259" key="6">
    <source>
        <dbReference type="PROSITE" id="PS51194"/>
    </source>
</evidence>
<dbReference type="SUPFAM" id="SSF158702">
    <property type="entry name" value="Sec63 N-terminal domain-like"/>
    <property type="match status" value="1"/>
</dbReference>
<dbReference type="SUPFAM" id="SSF52540">
    <property type="entry name" value="P-loop containing nucleoside triphosphate hydrolases"/>
    <property type="match status" value="1"/>
</dbReference>
<dbReference type="SMART" id="SM00973">
    <property type="entry name" value="Sec63"/>
    <property type="match status" value="1"/>
</dbReference>
<feature type="compositionally biased region" description="Polar residues" evidence="4">
    <location>
        <begin position="1103"/>
        <end position="1113"/>
    </location>
</feature>
<dbReference type="Gene3D" id="3.40.50.300">
    <property type="entry name" value="P-loop containing nucleotide triphosphate hydrolases"/>
    <property type="match status" value="2"/>
</dbReference>
<dbReference type="Pfam" id="PF00271">
    <property type="entry name" value="Helicase_C"/>
    <property type="match status" value="1"/>
</dbReference>
<dbReference type="Gene3D" id="1.10.10.10">
    <property type="entry name" value="Winged helix-like DNA-binding domain superfamily/Winged helix DNA-binding domain"/>
    <property type="match status" value="1"/>
</dbReference>
<evidence type="ECO:0000256" key="2">
    <source>
        <dbReference type="ARBA" id="ARBA00022741"/>
    </source>
</evidence>
<dbReference type="GeneID" id="19017021"/>
<dbReference type="Pfam" id="PF02889">
    <property type="entry name" value="Sec63"/>
    <property type="match status" value="1"/>
</dbReference>
<dbReference type="PROSITE" id="PS51194">
    <property type="entry name" value="HELICASE_CTER"/>
    <property type="match status" value="1"/>
</dbReference>
<dbReference type="GO" id="GO:0003676">
    <property type="term" value="F:nucleic acid binding"/>
    <property type="evidence" value="ECO:0007669"/>
    <property type="project" value="InterPro"/>
</dbReference>
<feature type="region of interest" description="Disordered" evidence="4">
    <location>
        <begin position="1020"/>
        <end position="1113"/>
    </location>
</feature>
<dbReference type="AlphaFoldDB" id="K8ETE9"/>
<dbReference type="CDD" id="cd18795">
    <property type="entry name" value="SF2_C_Ski2"/>
    <property type="match status" value="1"/>
</dbReference>
<dbReference type="InterPro" id="IPR014001">
    <property type="entry name" value="Helicase_ATP-bd"/>
</dbReference>
<feature type="domain" description="Helicase ATP-binding" evidence="5">
    <location>
        <begin position="3"/>
        <end position="218"/>
    </location>
</feature>
<dbReference type="PANTHER" id="PTHR47835:SF3">
    <property type="entry name" value="HELICASE FOR MEIOSIS 1"/>
    <property type="match status" value="1"/>
</dbReference>
<keyword evidence="2" id="KW-0547">Nucleotide-binding</keyword>
<dbReference type="RefSeq" id="XP_007514303.1">
    <property type="nucleotide sequence ID" value="XM_007514241.1"/>
</dbReference>
<reference evidence="7 8" key="1">
    <citation type="submission" date="2011-10" db="EMBL/GenBank/DDBJ databases">
        <authorList>
            <person name="Genoscope - CEA"/>
        </authorList>
    </citation>
    <scope>NUCLEOTIDE SEQUENCE [LARGE SCALE GENOMIC DNA]</scope>
    <source>
        <strain evidence="7 8">RCC 1105</strain>
    </source>
</reference>
<dbReference type="eggNOG" id="KOG0952">
    <property type="taxonomic scope" value="Eukaryota"/>
</dbReference>
<dbReference type="EMBL" id="FO082276">
    <property type="protein sequence ID" value="CCO15740.1"/>
    <property type="molecule type" value="Genomic_DNA"/>
</dbReference>
<dbReference type="InterPro" id="IPR011545">
    <property type="entry name" value="DEAD/DEAH_box_helicase_dom"/>
</dbReference>
<feature type="region of interest" description="Disordered" evidence="4">
    <location>
        <begin position="1134"/>
        <end position="1175"/>
    </location>
</feature>
<evidence type="ECO:0000256" key="3">
    <source>
        <dbReference type="ARBA" id="ARBA00022840"/>
    </source>
</evidence>
<dbReference type="GO" id="GO:0016787">
    <property type="term" value="F:hydrolase activity"/>
    <property type="evidence" value="ECO:0007669"/>
    <property type="project" value="UniProtKB-KW"/>
</dbReference>
<feature type="region of interest" description="Disordered" evidence="4">
    <location>
        <begin position="831"/>
        <end position="851"/>
    </location>
</feature>
<keyword evidence="8" id="KW-1185">Reference proteome</keyword>
<dbReference type="PROSITE" id="PS51192">
    <property type="entry name" value="HELICASE_ATP_BIND_1"/>
    <property type="match status" value="1"/>
</dbReference>
<feature type="compositionally biased region" description="Low complexity" evidence="4">
    <location>
        <begin position="835"/>
        <end position="844"/>
    </location>
</feature>
<gene>
    <name evidence="7" type="ORF">Bathy03g04840</name>
</gene>
<dbReference type="SMART" id="SM00490">
    <property type="entry name" value="HELICc"/>
    <property type="match status" value="1"/>
</dbReference>
<dbReference type="Pfam" id="PF00270">
    <property type="entry name" value="DEAD"/>
    <property type="match status" value="1"/>
</dbReference>
<protein>
    <submittedName>
        <fullName evidence="7">Uncharacterized protein</fullName>
    </submittedName>
</protein>
<dbReference type="PANTHER" id="PTHR47835">
    <property type="entry name" value="HFM1, ATP DEPENDENT DNA HELICASE HOMOLOG"/>
    <property type="match status" value="1"/>
</dbReference>
<dbReference type="GO" id="GO:0043138">
    <property type="term" value="F:3'-5' DNA helicase activity"/>
    <property type="evidence" value="ECO:0007669"/>
    <property type="project" value="UniProtKB-EC"/>
</dbReference>
<keyword evidence="3" id="KW-0067">ATP-binding</keyword>
<dbReference type="KEGG" id="bpg:Bathy03g04840"/>
<accession>K8ETE9</accession>
<evidence type="ECO:0000256" key="4">
    <source>
        <dbReference type="SAM" id="MobiDB-lite"/>
    </source>
</evidence>
<evidence type="ECO:0000259" key="5">
    <source>
        <dbReference type="PROSITE" id="PS51192"/>
    </source>
</evidence>
<dbReference type="OrthoDB" id="5575at2759"/>
<dbReference type="InterPro" id="IPR036388">
    <property type="entry name" value="WH-like_DNA-bd_sf"/>
</dbReference>
<feature type="domain" description="Helicase C-terminal" evidence="6">
    <location>
        <begin position="259"/>
        <end position="457"/>
    </location>
</feature>
<dbReference type="STRING" id="41875.K8ETE9"/>
<dbReference type="Proteomes" id="UP000198341">
    <property type="component" value="Chromosome 3"/>
</dbReference>
<dbReference type="SMART" id="SM00487">
    <property type="entry name" value="DEXDc"/>
    <property type="match status" value="1"/>
</dbReference>
<evidence type="ECO:0000313" key="7">
    <source>
        <dbReference type="EMBL" id="CCO15740.1"/>
    </source>
</evidence>
<dbReference type="GO" id="GO:0051321">
    <property type="term" value="P:meiotic cell cycle"/>
    <property type="evidence" value="ECO:0007669"/>
    <property type="project" value="UniProtKB-KW"/>
</dbReference>
<evidence type="ECO:0000313" key="8">
    <source>
        <dbReference type="Proteomes" id="UP000198341"/>
    </source>
</evidence>
<proteinExistence type="inferred from homology"/>
<comment type="similarity">
    <text evidence="1">Belongs to the helicase family. SKI2 subfamily.</text>
</comment>
<dbReference type="InterPro" id="IPR004179">
    <property type="entry name" value="Sec63-dom"/>
</dbReference>
<dbReference type="InterPro" id="IPR001650">
    <property type="entry name" value="Helicase_C-like"/>
</dbReference>
<feature type="compositionally biased region" description="Basic and acidic residues" evidence="4">
    <location>
        <begin position="1090"/>
        <end position="1102"/>
    </location>
</feature>
<dbReference type="Gene3D" id="1.10.3380.10">
    <property type="entry name" value="Sec63 N-terminal domain-like domain"/>
    <property type="match status" value="1"/>
</dbReference>
<evidence type="ECO:0000256" key="1">
    <source>
        <dbReference type="ARBA" id="ARBA00010140"/>
    </source>
</evidence>
<feature type="compositionally biased region" description="Basic and acidic residues" evidence="4">
    <location>
        <begin position="1034"/>
        <end position="1050"/>
    </location>
</feature>
<dbReference type="GO" id="GO:0005524">
    <property type="term" value="F:ATP binding"/>
    <property type="evidence" value="ECO:0007669"/>
    <property type="project" value="UniProtKB-KW"/>
</dbReference>
<dbReference type="InterPro" id="IPR027417">
    <property type="entry name" value="P-loop_NTPase"/>
</dbReference>
<feature type="compositionally biased region" description="Polar residues" evidence="4">
    <location>
        <begin position="1073"/>
        <end position="1082"/>
    </location>
</feature>
<sequence>MEFILTKTEASFVCSAPTGSGKTVLLELAMLTGLFQTTTTNGARRRRGDEVSSGSNRRGCSNKVVYLAPLRALVAEKLNDWQNRFGRGTELDLSFVLLTGDVDDEKARSSEFWREVDKADVILATPEKLDSLSRRNYSNGSFGFFGSISVVLIDEIHVVGDSSRGATLEAIVSRLKAIGQSLGEEAALRRCRFVAVSATAPNVGEVGDWLSGGKNAITTTWEFGEEYRPVRLETICRDCGYSKNEYLFEKTLNAKLLDVVLDHYERCPSLIFCTTRDATLKAAKKLEEDIAQRRNTLREPFVTDEQSKMKLVQAAQRAKNKTLKQLLPKGIAFHNASLEYHDRSLVETLFRERAILALCSTSTLALGVNLPARLVVVCGTKTYRGGGIYADIDRGTLLQMAGRAGRPGLDQRGVVVVMTDTHSKVSFENLLHNIEPITSELKASLPETINAEVTSGVIFSVPSCVQWLTNTFMFTRMKYALASPVNVPIFGLGASTNNAASPSSSSSSPEAQAFRWAKALAVKTLREMKVANLCEFNESPDMSGVRTVTAKEEGRIMSTRYVRFETFKRFQHVLLSSSDVDSNEPTHTKDTYEDVLVTPTADVSSLFQHQSGLAGVVGKSEAEILRSILSATCKAIEFGEICIRRDEKTTLKALNNNIRVPLFHCDKKGKRITKNTPIKFGWEKLYVLTQTELKETNEKENNALLPSLKREVESVMNIAPRLLKAAHELYVSRKDFFHAVCAYQLMKSIESRKWFDSKEILSQLPRCGPKTVAALMNNGIQTFSDVENADARAIERTMTRQQPGFVHHLKESVKLLPSEVRVSLEINDTADDILSTPSPSSTKTPRTKKKPNAVLPSVNVRVEFASSKRSFPGDMNIFGGNVPGKKEEEEAELFPPRVVRLPKQHPGVLIVGCEHDNSIILRTKLPTITERVLNNRKDCLVLESKCFAQSLPRSQAPVKFLARVFFDGVLGRDAFGWALSSKTTLPPTLPKEKYYVRESAQIQGGGGRRLQTATPRVVAAKTMNVDATQKTKRKNDDFDKDNRNKNKTNDNGDMIITQKRTDVGLAQMRKTKQTTLVPSSFPSPKRKKNEKNITPRTTEKKSNPTATTITGAETGVNTAAALRELWGCNWAGGDDDGDDGNGQSLAPAFFCDDDNNDNNNNNNNNESEDSWGFAT</sequence>
<name>K8ETE9_9CHLO</name>
<dbReference type="InterPro" id="IPR052247">
    <property type="entry name" value="Meiotic_Crossover_Helicase"/>
</dbReference>